<dbReference type="STRING" id="28230.SAMN05878443_0329"/>
<dbReference type="RefSeq" id="WP_034546861.1">
    <property type="nucleotide sequence ID" value="NZ_FSRN01000001.1"/>
</dbReference>
<proteinExistence type="predicted"/>
<evidence type="ECO:0000313" key="3">
    <source>
        <dbReference type="Proteomes" id="UP000184758"/>
    </source>
</evidence>
<keyword evidence="1" id="KW-0812">Transmembrane</keyword>
<gene>
    <name evidence="2" type="ORF">SAMN05878443_0329</name>
</gene>
<keyword evidence="3" id="KW-1185">Reference proteome</keyword>
<keyword evidence="1" id="KW-0472">Membrane</keyword>
<feature type="transmembrane region" description="Helical" evidence="1">
    <location>
        <begin position="6"/>
        <end position="26"/>
    </location>
</feature>
<organism evidence="2 3">
    <name type="scientific">Carnobacterium alterfunditum</name>
    <dbReference type="NCBI Taxonomy" id="28230"/>
    <lineage>
        <taxon>Bacteria</taxon>
        <taxon>Bacillati</taxon>
        <taxon>Bacillota</taxon>
        <taxon>Bacilli</taxon>
        <taxon>Lactobacillales</taxon>
        <taxon>Carnobacteriaceae</taxon>
        <taxon>Carnobacterium</taxon>
    </lineage>
</organism>
<evidence type="ECO:0000313" key="2">
    <source>
        <dbReference type="EMBL" id="SIN88973.1"/>
    </source>
</evidence>
<dbReference type="AlphaFoldDB" id="A0A1N6F159"/>
<feature type="transmembrane region" description="Helical" evidence="1">
    <location>
        <begin position="38"/>
        <end position="60"/>
    </location>
</feature>
<accession>A0A1N6F159</accession>
<dbReference type="OrthoDB" id="5198189at2"/>
<dbReference type="Proteomes" id="UP000184758">
    <property type="component" value="Unassembled WGS sequence"/>
</dbReference>
<evidence type="ECO:0008006" key="4">
    <source>
        <dbReference type="Google" id="ProtNLM"/>
    </source>
</evidence>
<name>A0A1N6F159_9LACT</name>
<feature type="transmembrane region" description="Helical" evidence="1">
    <location>
        <begin position="98"/>
        <end position="121"/>
    </location>
</feature>
<reference evidence="3" key="1">
    <citation type="submission" date="2016-11" db="EMBL/GenBank/DDBJ databases">
        <authorList>
            <person name="Varghese N."/>
            <person name="Submissions S."/>
        </authorList>
    </citation>
    <scope>NUCLEOTIDE SEQUENCE [LARGE SCALE GENOMIC DNA]</scope>
    <source>
        <strain evidence="3">313</strain>
    </source>
</reference>
<feature type="transmembrane region" description="Helical" evidence="1">
    <location>
        <begin position="66"/>
        <end position="86"/>
    </location>
</feature>
<keyword evidence="1" id="KW-1133">Transmembrane helix</keyword>
<feature type="transmembrane region" description="Helical" evidence="1">
    <location>
        <begin position="141"/>
        <end position="162"/>
    </location>
</feature>
<dbReference type="EMBL" id="FSRN01000001">
    <property type="protein sequence ID" value="SIN88973.1"/>
    <property type="molecule type" value="Genomic_DNA"/>
</dbReference>
<sequence>MVQNKTKKIALLGLLTSFIYVGRVSFSFLPNVQPMTTILIIITLSLGLSSGLIVALLSLVVSNLSLGFGVWTIAQLIAFTVVLLVVCPFRRIYNNIPLVVMAFVSGFTGLLYGFIISLVQAPFFGWLSFFPYYISGIPYDIAHAVGNFVFYLLLAPIFFPIIHKQINKVYLS</sequence>
<dbReference type="Gene3D" id="1.10.1760.20">
    <property type="match status" value="1"/>
</dbReference>
<evidence type="ECO:0000256" key="1">
    <source>
        <dbReference type="SAM" id="Phobius"/>
    </source>
</evidence>
<protein>
    <recommendedName>
        <fullName evidence="4">Energy-coupling factor transport system substrate-specific component</fullName>
    </recommendedName>
</protein>